<organism evidence="2 3">
    <name type="scientific">Fervidicoccus fontis</name>
    <dbReference type="NCBI Taxonomy" id="683846"/>
    <lineage>
        <taxon>Archaea</taxon>
        <taxon>Thermoproteota</taxon>
        <taxon>Thermoprotei</taxon>
        <taxon>Fervidicoccales</taxon>
        <taxon>Fervidicoccaceae</taxon>
        <taxon>Fervidicoccus</taxon>
    </lineage>
</organism>
<comment type="caution">
    <text evidence="2">The sequence shown here is derived from an EMBL/GenBank/DDBJ whole genome shotgun (WGS) entry which is preliminary data.</text>
</comment>
<dbReference type="RefSeq" id="WP_193803311.1">
    <property type="nucleotide sequence ID" value="NZ_JADEZV010000001.1"/>
</dbReference>
<dbReference type="AlphaFoldDB" id="A0A843AGH4"/>
<proteinExistence type="predicted"/>
<name>A0A843AGH4_9CREN</name>
<sequence length="73" mass="8212">MELNLDEKEEVLKASFDVEVISAVRTPFGPEDKAGRIADGLKRSLEEKISELRFKRTDKKGSREKEGNSDSNS</sequence>
<gene>
    <name evidence="2" type="ORF">IOK49_01235</name>
</gene>
<accession>A0A843AGH4</accession>
<evidence type="ECO:0000313" key="2">
    <source>
        <dbReference type="EMBL" id="MBE9390709.1"/>
    </source>
</evidence>
<evidence type="ECO:0000256" key="1">
    <source>
        <dbReference type="SAM" id="MobiDB-lite"/>
    </source>
</evidence>
<feature type="region of interest" description="Disordered" evidence="1">
    <location>
        <begin position="53"/>
        <end position="73"/>
    </location>
</feature>
<evidence type="ECO:0000313" key="3">
    <source>
        <dbReference type="Proteomes" id="UP000652307"/>
    </source>
</evidence>
<reference evidence="2" key="1">
    <citation type="submission" date="2020-10" db="EMBL/GenBank/DDBJ databases">
        <title>Fervidococcus fontis strain 3639Fd - the first crenarchaeon capable of growth on lipids.</title>
        <authorList>
            <person name="Kochetkova T.V."/>
            <person name="Elcheninov A.G."/>
            <person name="Toschakov S.V."/>
            <person name="Kublanov I.V."/>
        </authorList>
    </citation>
    <scope>NUCLEOTIDE SEQUENCE</scope>
    <source>
        <strain evidence="2">3639Fd</strain>
    </source>
</reference>
<dbReference type="EMBL" id="JADEZV010000001">
    <property type="protein sequence ID" value="MBE9390709.1"/>
    <property type="molecule type" value="Genomic_DNA"/>
</dbReference>
<dbReference type="Proteomes" id="UP000652307">
    <property type="component" value="Unassembled WGS sequence"/>
</dbReference>
<protein>
    <submittedName>
        <fullName evidence="2">Uncharacterized protein</fullName>
    </submittedName>
</protein>